<protein>
    <submittedName>
        <fullName evidence="2">Uncharacterized protein</fullName>
    </submittedName>
</protein>
<gene>
    <name evidence="2" type="ORF">HXX76_001854</name>
</gene>
<evidence type="ECO:0000313" key="3">
    <source>
        <dbReference type="Proteomes" id="UP000650467"/>
    </source>
</evidence>
<sequence length="105" mass="11248">MKADLGAPVKASEKAQKAQKAQKEKGYRLALFKQYKAAVTKELAAKPEYGYPTEDAVYGELIQACSSLIPAEPSGFGACTVGAVIDRKGHTLAHYLAPMCEDEQG</sequence>
<keyword evidence="3" id="KW-1185">Reference proteome</keyword>
<dbReference type="AlphaFoldDB" id="A0A835WA11"/>
<reference evidence="2" key="1">
    <citation type="journal article" date="2020" name="bioRxiv">
        <title>Comparative genomics of Chlamydomonas.</title>
        <authorList>
            <person name="Craig R.J."/>
            <person name="Hasan A.R."/>
            <person name="Ness R.W."/>
            <person name="Keightley P.D."/>
        </authorList>
    </citation>
    <scope>NUCLEOTIDE SEQUENCE</scope>
    <source>
        <strain evidence="2">SAG 7.73</strain>
    </source>
</reference>
<comment type="caution">
    <text evidence="2">The sequence shown here is derived from an EMBL/GenBank/DDBJ whole genome shotgun (WGS) entry which is preliminary data.</text>
</comment>
<evidence type="ECO:0000256" key="1">
    <source>
        <dbReference type="SAM" id="MobiDB-lite"/>
    </source>
</evidence>
<name>A0A835WA11_CHLIN</name>
<organism evidence="2 3">
    <name type="scientific">Chlamydomonas incerta</name>
    <dbReference type="NCBI Taxonomy" id="51695"/>
    <lineage>
        <taxon>Eukaryota</taxon>
        <taxon>Viridiplantae</taxon>
        <taxon>Chlorophyta</taxon>
        <taxon>core chlorophytes</taxon>
        <taxon>Chlorophyceae</taxon>
        <taxon>CS clade</taxon>
        <taxon>Chlamydomonadales</taxon>
        <taxon>Chlamydomonadaceae</taxon>
        <taxon>Chlamydomonas</taxon>
    </lineage>
</organism>
<evidence type="ECO:0000313" key="2">
    <source>
        <dbReference type="EMBL" id="KAG2443501.1"/>
    </source>
</evidence>
<proteinExistence type="predicted"/>
<dbReference type="Proteomes" id="UP000650467">
    <property type="component" value="Unassembled WGS sequence"/>
</dbReference>
<feature type="compositionally biased region" description="Basic and acidic residues" evidence="1">
    <location>
        <begin position="11"/>
        <end position="24"/>
    </location>
</feature>
<accession>A0A835WA11</accession>
<dbReference type="EMBL" id="JAEHOC010000003">
    <property type="protein sequence ID" value="KAG2443501.1"/>
    <property type="molecule type" value="Genomic_DNA"/>
</dbReference>
<feature type="region of interest" description="Disordered" evidence="1">
    <location>
        <begin position="1"/>
        <end position="24"/>
    </location>
</feature>